<keyword evidence="2" id="KW-1185">Reference proteome</keyword>
<name>A0ACC3D7M3_9PEZI</name>
<sequence length="572" mass="62438">TPPQRCNWLCRDCRNTEAGKSLADQWQRRAGIEAAQAARDQNTADNARRSQDAGPLVAPQTQQAKRQNIAGSQQEDRPDREQLPSVSRQDLRQQRRSKSSKKEKKTAQNKTSLADEAGSGPRTAQASKAKLPRISNASSEPPLDTHKEEYLGGFPKPKDECPGCGKKPTKSCPCNRCGQRWHVKCHYDPMAKAGYGTDDCRSCKTSPSDAPKAGNEPEDSRRSNASLQPTALQLSECGAGCGRSPKNMIYCMGAYCHGQGYHVDNGCPGLDIPDEILGNNRSNYHWSCYRCTAANAVRKAGGQKVGPKRKQWTVFREKGPCIACGEHLSSDQGVIVDCGKCERAWHQKCHEPNIDDGAGPAWRCADCIDGGDGSLDGTVDNETEDEAGPEDDVATEEEDSEPQDGDNTDAAMQSAPLDLKRPQPDHCTERLSSRDSDGRDRTIHETDATGRGEEKRTETRGRSPHADDSVTASHKELQNDNSIVSDHTSSKIPSFSKSKRKASLGFESPGAKRRSSSTSTYADGEAGRTSLSWVPVPGWNLIKAGVPTRSLHYWKVDDQTLSADGLQVERMC</sequence>
<protein>
    <submittedName>
        <fullName evidence="1">Uncharacterized protein</fullName>
    </submittedName>
</protein>
<dbReference type="EMBL" id="JAWDJW010007070">
    <property type="protein sequence ID" value="KAK3062921.1"/>
    <property type="molecule type" value="Genomic_DNA"/>
</dbReference>
<comment type="caution">
    <text evidence="1">The sequence shown here is derived from an EMBL/GenBank/DDBJ whole genome shotgun (WGS) entry which is preliminary data.</text>
</comment>
<dbReference type="Proteomes" id="UP001186974">
    <property type="component" value="Unassembled WGS sequence"/>
</dbReference>
<evidence type="ECO:0000313" key="2">
    <source>
        <dbReference type="Proteomes" id="UP001186974"/>
    </source>
</evidence>
<proteinExistence type="predicted"/>
<organism evidence="1 2">
    <name type="scientific">Coniosporium uncinatum</name>
    <dbReference type="NCBI Taxonomy" id="93489"/>
    <lineage>
        <taxon>Eukaryota</taxon>
        <taxon>Fungi</taxon>
        <taxon>Dikarya</taxon>
        <taxon>Ascomycota</taxon>
        <taxon>Pezizomycotina</taxon>
        <taxon>Dothideomycetes</taxon>
        <taxon>Dothideomycetes incertae sedis</taxon>
        <taxon>Coniosporium</taxon>
    </lineage>
</organism>
<reference evidence="1" key="1">
    <citation type="submission" date="2024-09" db="EMBL/GenBank/DDBJ databases">
        <title>Black Yeasts Isolated from many extreme environments.</title>
        <authorList>
            <person name="Coleine C."/>
            <person name="Stajich J.E."/>
            <person name="Selbmann L."/>
        </authorList>
    </citation>
    <scope>NUCLEOTIDE SEQUENCE</scope>
    <source>
        <strain evidence="1">CCFEE 5737</strain>
    </source>
</reference>
<accession>A0ACC3D7M3</accession>
<gene>
    <name evidence="1" type="ORF">LTS18_003097</name>
</gene>
<feature type="non-terminal residue" evidence="1">
    <location>
        <position position="1"/>
    </location>
</feature>
<evidence type="ECO:0000313" key="1">
    <source>
        <dbReference type="EMBL" id="KAK3062921.1"/>
    </source>
</evidence>